<name>A0A1W6P397_9RHOB</name>
<dbReference type="KEGG" id="kro:BVG79_p1000173"/>
<dbReference type="AlphaFoldDB" id="A0A1W6P397"/>
<keyword evidence="2" id="KW-1185">Reference proteome</keyword>
<gene>
    <name evidence="1" type="ORF">BVG79_p1000173</name>
</gene>
<sequence>MQADTLEELAAKIDSKLEGFDTQCALLRKSMTGWAAGRCA</sequence>
<geneLocation type="plasmid" evidence="1">
    <name>unnamed1</name>
</geneLocation>
<protein>
    <submittedName>
        <fullName evidence="1">Uncharacterized protein</fullName>
    </submittedName>
</protein>
<evidence type="ECO:0000313" key="1">
    <source>
        <dbReference type="EMBL" id="ARO15975.1"/>
    </source>
</evidence>
<dbReference type="EMBL" id="CP019938">
    <property type="protein sequence ID" value="ARO15975.1"/>
    <property type="molecule type" value="Genomic_DNA"/>
</dbReference>
<accession>A0A1W6P397</accession>
<organism evidence="1 2">
    <name type="scientific">Ketogulonicigenium robustum</name>
    <dbReference type="NCBI Taxonomy" id="92947"/>
    <lineage>
        <taxon>Bacteria</taxon>
        <taxon>Pseudomonadati</taxon>
        <taxon>Pseudomonadota</taxon>
        <taxon>Alphaproteobacteria</taxon>
        <taxon>Rhodobacterales</taxon>
        <taxon>Roseobacteraceae</taxon>
        <taxon>Ketogulonicigenium</taxon>
    </lineage>
</organism>
<evidence type="ECO:0000313" key="2">
    <source>
        <dbReference type="Proteomes" id="UP000242447"/>
    </source>
</evidence>
<reference evidence="1 2" key="1">
    <citation type="submission" date="2017-02" db="EMBL/GenBank/DDBJ databases">
        <title>Ketogulonicigenium robustum SPU B003 Genome sequencing and assembly.</title>
        <authorList>
            <person name="Li Y."/>
            <person name="Liu L."/>
            <person name="Wang C."/>
            <person name="Zhang M."/>
            <person name="Zhang T."/>
            <person name="Zhang Y."/>
        </authorList>
    </citation>
    <scope>NUCLEOTIDE SEQUENCE [LARGE SCALE GENOMIC DNA]</scope>
    <source>
        <strain evidence="1 2">SPU_B003</strain>
        <plasmid evidence="1 2">unnamed1</plasmid>
    </source>
</reference>
<dbReference type="Proteomes" id="UP000242447">
    <property type="component" value="Plasmid unnamed1"/>
</dbReference>
<proteinExistence type="predicted"/>
<keyword evidence="1" id="KW-0614">Plasmid</keyword>